<evidence type="ECO:0000313" key="9">
    <source>
        <dbReference type="Proteomes" id="UP001628193"/>
    </source>
</evidence>
<dbReference type="PANTHER" id="PTHR30106">
    <property type="entry name" value="INNER MEMBRANE PROTEIN YEIH-RELATED"/>
    <property type="match status" value="1"/>
</dbReference>
<name>A0ABQ0C4H0_9PROT</name>
<evidence type="ECO:0000256" key="3">
    <source>
        <dbReference type="ARBA" id="ARBA00022475"/>
    </source>
</evidence>
<evidence type="ECO:0000256" key="1">
    <source>
        <dbReference type="ARBA" id="ARBA00004651"/>
    </source>
</evidence>
<feature type="transmembrane region" description="Helical" evidence="7">
    <location>
        <begin position="506"/>
        <end position="523"/>
    </location>
</feature>
<evidence type="ECO:0000256" key="7">
    <source>
        <dbReference type="SAM" id="Phobius"/>
    </source>
</evidence>
<dbReference type="Proteomes" id="UP001628193">
    <property type="component" value="Unassembled WGS sequence"/>
</dbReference>
<evidence type="ECO:0000256" key="5">
    <source>
        <dbReference type="ARBA" id="ARBA00022989"/>
    </source>
</evidence>
<dbReference type="InterPro" id="IPR018383">
    <property type="entry name" value="UPF0324_pro"/>
</dbReference>
<proteinExistence type="inferred from homology"/>
<protein>
    <recommendedName>
        <fullName evidence="10">Sulfate exporter family transporter</fullName>
    </recommendedName>
</protein>
<keyword evidence="9" id="KW-1185">Reference proteome</keyword>
<feature type="transmembrane region" description="Helical" evidence="7">
    <location>
        <begin position="162"/>
        <end position="182"/>
    </location>
</feature>
<keyword evidence="6 7" id="KW-0472">Membrane</keyword>
<comment type="similarity">
    <text evidence="2">Belongs to the UPF0324 family.</text>
</comment>
<gene>
    <name evidence="8" type="ORF">SIID45300_00063</name>
</gene>
<feature type="transmembrane region" description="Helical" evidence="7">
    <location>
        <begin position="386"/>
        <end position="406"/>
    </location>
</feature>
<keyword evidence="5 7" id="KW-1133">Transmembrane helix</keyword>
<dbReference type="PANTHER" id="PTHR30106:SF1">
    <property type="entry name" value="UPF0324 MEMBRANE PROTEIN FN0533"/>
    <property type="match status" value="1"/>
</dbReference>
<accession>A0ABQ0C4H0</accession>
<sequence length="561" mass="60580">MIYTHKSPALLIIGLLILLWGGLNHLGMVDTLQSSLQQSAFKDHVSVKEKHEAESRVAAELAQAQKKPAPTLRMPKSKFDQEKAFQAKLSFIFGGFFTLAGLFILAWSPKPGHLDYIVSTIPGVGFIMIIALMVRWGLDPLFANWGKAVKDSGALSWDFAKIFNLNYVVLGILIGIFVVNVLRIPAWAANGVRLSRLFLKTGVILLGTLYSAAELAQLGALSVVLIGIFVLGSVGIVLFMGRRMKSSNSMTGVLSAGMGVCGVSATVASAPVVQAKAAEIAYTIGTILAWGVMCMFIFPTVGHLFHMTPVQFGAWAGTGILNSAQVAGAALAFDPEGIETLKVAEIFNITRVLFLPIIVLWLAAWYVKHEESATQVDLVHVLVSKFPIFVLGFILMFALSSLGIFAPADHYQGKFFSGDKIKEEKLLKPKQARLLESELPKMRTPEEKKALSDLIANRKLTSRDQDNLLKAAAKIPQLDGAARGVLENASKAAWHDSPVIKAYRDWIAWLFALGLIGLGMQITGHALRQAGGTPLVIGSVVGLIKAVGSLIVVLLFVSKTV</sequence>
<reference evidence="8 9" key="2">
    <citation type="submission" date="2024-09" db="EMBL/GenBank/DDBJ databases">
        <title>Draft genome sequence of Candidatus Magnetaquicoccaceae bacterium FCR-1.</title>
        <authorList>
            <person name="Shimoshige H."/>
            <person name="Shimamura S."/>
            <person name="Taoka A."/>
            <person name="Kobayashi H."/>
            <person name="Maekawa T."/>
        </authorList>
    </citation>
    <scope>NUCLEOTIDE SEQUENCE [LARGE SCALE GENOMIC DNA]</scope>
    <source>
        <strain evidence="8 9">FCR-1</strain>
    </source>
</reference>
<dbReference type="Pfam" id="PF03601">
    <property type="entry name" value="Cons_hypoth698"/>
    <property type="match status" value="1"/>
</dbReference>
<comment type="subcellular location">
    <subcellularLocation>
        <location evidence="1">Cell membrane</location>
        <topology evidence="1">Multi-pass membrane protein</topology>
    </subcellularLocation>
</comment>
<feature type="transmembrane region" description="Helical" evidence="7">
    <location>
        <begin position="535"/>
        <end position="557"/>
    </location>
</feature>
<comment type="caution">
    <text evidence="8">The sequence shown here is derived from an EMBL/GenBank/DDBJ whole genome shotgun (WGS) entry which is preliminary data.</text>
</comment>
<dbReference type="RefSeq" id="WP_420903479.1">
    <property type="nucleotide sequence ID" value="NZ_BAAFGK010000001.1"/>
</dbReference>
<feature type="transmembrane region" description="Helical" evidence="7">
    <location>
        <begin position="346"/>
        <end position="366"/>
    </location>
</feature>
<dbReference type="EMBL" id="BAAFGK010000001">
    <property type="protein sequence ID" value="GAB0055767.1"/>
    <property type="molecule type" value="Genomic_DNA"/>
</dbReference>
<feature type="transmembrane region" description="Helical" evidence="7">
    <location>
        <begin position="89"/>
        <end position="107"/>
    </location>
</feature>
<organism evidence="8 9">
    <name type="scientific">Candidatus Magnetaquiglobus chichijimensis</name>
    <dbReference type="NCBI Taxonomy" id="3141448"/>
    <lineage>
        <taxon>Bacteria</taxon>
        <taxon>Pseudomonadati</taxon>
        <taxon>Pseudomonadota</taxon>
        <taxon>Magnetococcia</taxon>
        <taxon>Magnetococcales</taxon>
        <taxon>Candidatus Magnetaquicoccaceae</taxon>
        <taxon>Candidatus Magnetaquiglobus</taxon>
    </lineage>
</organism>
<evidence type="ECO:0000313" key="8">
    <source>
        <dbReference type="EMBL" id="GAB0055767.1"/>
    </source>
</evidence>
<reference evidence="8 9" key="1">
    <citation type="submission" date="2024-05" db="EMBL/GenBank/DDBJ databases">
        <authorList>
            <consortium name="Candidatus Magnetaquicoccaceae bacterium FCR-1 genome sequencing consortium"/>
            <person name="Shimoshige H."/>
            <person name="Shimamura S."/>
            <person name="Taoka A."/>
            <person name="Kobayashi H."/>
            <person name="Maekawa T."/>
        </authorList>
    </citation>
    <scope>NUCLEOTIDE SEQUENCE [LARGE SCALE GENOMIC DNA]</scope>
    <source>
        <strain evidence="8 9">FCR-1</strain>
    </source>
</reference>
<feature type="transmembrane region" description="Helical" evidence="7">
    <location>
        <begin position="194"/>
        <end position="213"/>
    </location>
</feature>
<evidence type="ECO:0000256" key="6">
    <source>
        <dbReference type="ARBA" id="ARBA00023136"/>
    </source>
</evidence>
<feature type="transmembrane region" description="Helical" evidence="7">
    <location>
        <begin position="253"/>
        <end position="274"/>
    </location>
</feature>
<evidence type="ECO:0008006" key="10">
    <source>
        <dbReference type="Google" id="ProtNLM"/>
    </source>
</evidence>
<keyword evidence="3" id="KW-1003">Cell membrane</keyword>
<evidence type="ECO:0000256" key="4">
    <source>
        <dbReference type="ARBA" id="ARBA00022692"/>
    </source>
</evidence>
<feature type="transmembrane region" description="Helical" evidence="7">
    <location>
        <begin position="114"/>
        <end position="138"/>
    </location>
</feature>
<feature type="transmembrane region" description="Helical" evidence="7">
    <location>
        <begin position="280"/>
        <end position="298"/>
    </location>
</feature>
<keyword evidence="4 7" id="KW-0812">Transmembrane</keyword>
<evidence type="ECO:0000256" key="2">
    <source>
        <dbReference type="ARBA" id="ARBA00007977"/>
    </source>
</evidence>
<feature type="transmembrane region" description="Helical" evidence="7">
    <location>
        <begin position="219"/>
        <end position="241"/>
    </location>
</feature>